<dbReference type="Gene3D" id="3.40.50.720">
    <property type="entry name" value="NAD(P)-binding Rossmann-like Domain"/>
    <property type="match status" value="1"/>
</dbReference>
<sequence>MATSARVQNSKVPHSERPVVHDAGSSPLPASRLFRVDGLVAVVTGGGTGIGAMITAALAENGARRIYIVGRRMDKLNEVASKYPSIVVPIRADVTSKDELATAADVARREIGYIHLLVANAGVSGPMLDELKPRYTLHDFVEHAWASPIEEFTDTYHVNCSSVYYTILAFLELLDEGNKHRPESGCKSQVIATASTASFLRHPRTGYAYLSSKAGLISMLKTLSTFCVPWGIRFNSIAAGLFPSDMAERLYSKYIIDRTKDVTEEGAFSRSYQPAERTGTIDDMAGLVLYMTSRAGAFLNGSVMLSDGGKLGTMPSSY</sequence>
<name>A0A8H7MFR5_9PLEO</name>
<gene>
    <name evidence="5" type="ORF">EKO04_010538</name>
</gene>
<keyword evidence="6" id="KW-1185">Reference proteome</keyword>
<dbReference type="Proteomes" id="UP000651452">
    <property type="component" value="Unassembled WGS sequence"/>
</dbReference>
<dbReference type="CDD" id="cd05233">
    <property type="entry name" value="SDR_c"/>
    <property type="match status" value="1"/>
</dbReference>
<protein>
    <submittedName>
        <fullName evidence="5">Uncharacterized protein</fullName>
    </submittedName>
</protein>
<comment type="caution">
    <text evidence="5">The sequence shown here is derived from an EMBL/GenBank/DDBJ whole genome shotgun (WGS) entry which is preliminary data.</text>
</comment>
<organism evidence="5 6">
    <name type="scientific">Ascochyta lentis</name>
    <dbReference type="NCBI Taxonomy" id="205686"/>
    <lineage>
        <taxon>Eukaryota</taxon>
        <taxon>Fungi</taxon>
        <taxon>Dikarya</taxon>
        <taxon>Ascomycota</taxon>
        <taxon>Pezizomycotina</taxon>
        <taxon>Dothideomycetes</taxon>
        <taxon>Pleosporomycetidae</taxon>
        <taxon>Pleosporales</taxon>
        <taxon>Pleosporineae</taxon>
        <taxon>Didymellaceae</taxon>
        <taxon>Ascochyta</taxon>
    </lineage>
</organism>
<dbReference type="EMBL" id="RZGK01000020">
    <property type="protein sequence ID" value="KAF9691537.1"/>
    <property type="molecule type" value="Genomic_DNA"/>
</dbReference>
<proteinExistence type="inferred from homology"/>
<keyword evidence="2" id="KW-0521">NADP</keyword>
<keyword evidence="3" id="KW-0560">Oxidoreductase</keyword>
<reference evidence="5" key="2">
    <citation type="submission" date="2020-09" db="EMBL/GenBank/DDBJ databases">
        <title>Reference genome assembly for Australian Ascochyta lentis isolate Al4.</title>
        <authorList>
            <person name="Lee R.C."/>
            <person name="Farfan-Caceres L.M."/>
            <person name="Debler J.W."/>
            <person name="Williams A.H."/>
            <person name="Henares B.M."/>
        </authorList>
    </citation>
    <scope>NUCLEOTIDE SEQUENCE</scope>
    <source>
        <strain evidence="5">Al4</strain>
    </source>
</reference>
<evidence type="ECO:0000313" key="6">
    <source>
        <dbReference type="Proteomes" id="UP000651452"/>
    </source>
</evidence>
<dbReference type="AlphaFoldDB" id="A0A8H7MFR5"/>
<dbReference type="PANTHER" id="PTHR43618">
    <property type="entry name" value="7-ALPHA-HYDROXYSTEROID DEHYDROGENASE"/>
    <property type="match status" value="1"/>
</dbReference>
<dbReference type="SUPFAM" id="SSF51735">
    <property type="entry name" value="NAD(P)-binding Rossmann-fold domains"/>
    <property type="match status" value="1"/>
</dbReference>
<reference evidence="5" key="1">
    <citation type="submission" date="2018-12" db="EMBL/GenBank/DDBJ databases">
        <authorList>
            <person name="Syme R.A."/>
            <person name="Farfan-Caceres L."/>
            <person name="Lichtenzveig J."/>
        </authorList>
    </citation>
    <scope>NUCLEOTIDE SEQUENCE</scope>
    <source>
        <strain evidence="5">Al4</strain>
    </source>
</reference>
<evidence type="ECO:0000256" key="3">
    <source>
        <dbReference type="ARBA" id="ARBA00023002"/>
    </source>
</evidence>
<comment type="similarity">
    <text evidence="1">Belongs to the short-chain dehydrogenases/reductases (SDR) family.</text>
</comment>
<accession>A0A8H7MFR5</accession>
<dbReference type="OrthoDB" id="2898618at2759"/>
<evidence type="ECO:0000256" key="1">
    <source>
        <dbReference type="ARBA" id="ARBA00006484"/>
    </source>
</evidence>
<feature type="region of interest" description="Disordered" evidence="4">
    <location>
        <begin position="1"/>
        <end position="25"/>
    </location>
</feature>
<evidence type="ECO:0000256" key="2">
    <source>
        <dbReference type="ARBA" id="ARBA00022857"/>
    </source>
</evidence>
<dbReference type="PANTHER" id="PTHR43618:SF18">
    <property type="entry name" value="SHORT CHAIN DEHYDROGENASE_REDUCTASE FAMILY (AFU_ORTHOLOGUE AFUA_5G12480)"/>
    <property type="match status" value="1"/>
</dbReference>
<dbReference type="InterPro" id="IPR052178">
    <property type="entry name" value="Sec_Metab_Biosynth_SDR"/>
</dbReference>
<dbReference type="Pfam" id="PF13561">
    <property type="entry name" value="adh_short_C2"/>
    <property type="match status" value="1"/>
</dbReference>
<dbReference type="GO" id="GO:0016491">
    <property type="term" value="F:oxidoreductase activity"/>
    <property type="evidence" value="ECO:0007669"/>
    <property type="project" value="UniProtKB-KW"/>
</dbReference>
<feature type="compositionally biased region" description="Polar residues" evidence="4">
    <location>
        <begin position="1"/>
        <end position="12"/>
    </location>
</feature>
<evidence type="ECO:0000256" key="4">
    <source>
        <dbReference type="SAM" id="MobiDB-lite"/>
    </source>
</evidence>
<dbReference type="InterPro" id="IPR002347">
    <property type="entry name" value="SDR_fam"/>
</dbReference>
<evidence type="ECO:0000313" key="5">
    <source>
        <dbReference type="EMBL" id="KAF9691537.1"/>
    </source>
</evidence>
<dbReference type="PRINTS" id="PR00081">
    <property type="entry name" value="GDHRDH"/>
</dbReference>
<dbReference type="InterPro" id="IPR036291">
    <property type="entry name" value="NAD(P)-bd_dom_sf"/>
</dbReference>